<dbReference type="EMBL" id="PYGC01000017">
    <property type="protein sequence ID" value="PSK80383.1"/>
    <property type="molecule type" value="Genomic_DNA"/>
</dbReference>
<accession>A0A2P8C5Y9</accession>
<organism evidence="1 2">
    <name type="scientific">Prolixibacter denitrificans</name>
    <dbReference type="NCBI Taxonomy" id="1541063"/>
    <lineage>
        <taxon>Bacteria</taxon>
        <taxon>Pseudomonadati</taxon>
        <taxon>Bacteroidota</taxon>
        <taxon>Bacteroidia</taxon>
        <taxon>Marinilabiliales</taxon>
        <taxon>Prolixibacteraceae</taxon>
        <taxon>Prolixibacter</taxon>
    </lineage>
</organism>
<gene>
    <name evidence="1" type="ORF">CLV93_11727</name>
</gene>
<dbReference type="AlphaFoldDB" id="A0A2P8C5Y9"/>
<dbReference type="Proteomes" id="UP000240621">
    <property type="component" value="Unassembled WGS sequence"/>
</dbReference>
<comment type="caution">
    <text evidence="1">The sequence shown here is derived from an EMBL/GenBank/DDBJ whole genome shotgun (WGS) entry which is preliminary data.</text>
</comment>
<sequence>MVVIAEVNAISCSEYAIGVRKARLVNDKCPMSVIFEEQ</sequence>
<proteinExistence type="predicted"/>
<name>A0A2P8C5Y9_9BACT</name>
<protein>
    <submittedName>
        <fullName evidence="1">Uncharacterized protein</fullName>
    </submittedName>
</protein>
<reference evidence="1 2" key="1">
    <citation type="submission" date="2018-03" db="EMBL/GenBank/DDBJ databases">
        <title>Genomic Encyclopedia of Archaeal and Bacterial Type Strains, Phase II (KMG-II): from individual species to whole genera.</title>
        <authorList>
            <person name="Goeker M."/>
        </authorList>
    </citation>
    <scope>NUCLEOTIDE SEQUENCE [LARGE SCALE GENOMIC DNA]</scope>
    <source>
        <strain evidence="1 2">DSM 27267</strain>
    </source>
</reference>
<evidence type="ECO:0000313" key="1">
    <source>
        <dbReference type="EMBL" id="PSK80383.1"/>
    </source>
</evidence>
<evidence type="ECO:0000313" key="2">
    <source>
        <dbReference type="Proteomes" id="UP000240621"/>
    </source>
</evidence>